<keyword evidence="7" id="KW-1185">Reference proteome</keyword>
<dbReference type="Pfam" id="PF00067">
    <property type="entry name" value="p450"/>
    <property type="match status" value="1"/>
</dbReference>
<dbReference type="PRINTS" id="PR00463">
    <property type="entry name" value="EP450I"/>
</dbReference>
<dbReference type="PRINTS" id="PR00385">
    <property type="entry name" value="P450"/>
</dbReference>
<evidence type="ECO:0000256" key="3">
    <source>
        <dbReference type="PIRSR" id="PIRSR602401-1"/>
    </source>
</evidence>
<evidence type="ECO:0000256" key="1">
    <source>
        <dbReference type="ARBA" id="ARBA00022723"/>
    </source>
</evidence>
<dbReference type="Gene3D" id="1.10.630.10">
    <property type="entry name" value="Cytochrome P450"/>
    <property type="match status" value="1"/>
</dbReference>
<comment type="cofactor">
    <cofactor evidence="3">
        <name>heme</name>
        <dbReference type="ChEBI" id="CHEBI:30413"/>
    </cofactor>
</comment>
<accession>A0A397T996</accession>
<dbReference type="InterPro" id="IPR001128">
    <property type="entry name" value="Cyt_P450"/>
</dbReference>
<evidence type="ECO:0000256" key="4">
    <source>
        <dbReference type="RuleBase" id="RU000461"/>
    </source>
</evidence>
<comment type="similarity">
    <text evidence="4">Belongs to the cytochrome P450 family.</text>
</comment>
<keyword evidence="4" id="KW-0503">Monooxygenase</keyword>
<proteinExistence type="inferred from homology"/>
<dbReference type="GO" id="GO:0005506">
    <property type="term" value="F:iron ion binding"/>
    <property type="evidence" value="ECO:0007669"/>
    <property type="project" value="InterPro"/>
</dbReference>
<dbReference type="Proteomes" id="UP000265703">
    <property type="component" value="Unassembled WGS sequence"/>
</dbReference>
<dbReference type="OrthoDB" id="1470350at2759"/>
<dbReference type="PANTHER" id="PTHR24301">
    <property type="entry name" value="THROMBOXANE-A SYNTHASE"/>
    <property type="match status" value="1"/>
</dbReference>
<keyword evidence="5" id="KW-0472">Membrane</keyword>
<dbReference type="InterPro" id="IPR002401">
    <property type="entry name" value="Cyt_P450_E_grp-I"/>
</dbReference>
<evidence type="ECO:0000313" key="6">
    <source>
        <dbReference type="EMBL" id="RIA92945.1"/>
    </source>
</evidence>
<organism evidence="6 7">
    <name type="scientific">Glomus cerebriforme</name>
    <dbReference type="NCBI Taxonomy" id="658196"/>
    <lineage>
        <taxon>Eukaryota</taxon>
        <taxon>Fungi</taxon>
        <taxon>Fungi incertae sedis</taxon>
        <taxon>Mucoromycota</taxon>
        <taxon>Glomeromycotina</taxon>
        <taxon>Glomeromycetes</taxon>
        <taxon>Glomerales</taxon>
        <taxon>Glomeraceae</taxon>
        <taxon>Glomus</taxon>
    </lineage>
</organism>
<dbReference type="InterPro" id="IPR036396">
    <property type="entry name" value="Cyt_P450_sf"/>
</dbReference>
<keyword evidence="5" id="KW-1133">Transmembrane helix</keyword>
<keyword evidence="4" id="KW-0560">Oxidoreductase</keyword>
<gene>
    <name evidence="6" type="ORF">C1645_763711</name>
</gene>
<dbReference type="SUPFAM" id="SSF48264">
    <property type="entry name" value="Cytochrome P450"/>
    <property type="match status" value="1"/>
</dbReference>
<keyword evidence="2 3" id="KW-0408">Iron</keyword>
<dbReference type="GO" id="GO:0016705">
    <property type="term" value="F:oxidoreductase activity, acting on paired donors, with incorporation or reduction of molecular oxygen"/>
    <property type="evidence" value="ECO:0007669"/>
    <property type="project" value="InterPro"/>
</dbReference>
<comment type="caution">
    <text evidence="6">The sequence shown here is derived from an EMBL/GenBank/DDBJ whole genome shotgun (WGS) entry which is preliminary data.</text>
</comment>
<sequence length="538" mass="62117">MILDVILKLLYIIKSNIFSIISLTIVSYITNYYIQYFTRPSKIPGPLPLPLFGNLFSIGADLVAAVDIFHRKYGDIYEFYMGNIRNVVICSPDLVEQVWGPSSIKNTKFIMRNAYSEGVDELGLGTKGIVLNRNLDSWNINRKFLIQSISAPQFLREAIKLSSKINDEIFEYWKFMGKEGIQVEVSEWMNALGTDIVVTTATGKRMSSTADLFNSLNIKGEKSKIYGIWKDGLKFTESIYVYNESMMFMMLFSPFLRRNFPGLKSINKKYLDNRDKIDNILEKMISERRKEIENTPLDQPLEQDILTILLVTNTERDLNKINVGKFDEPLKNDQLSSILREVFTGGLDTTSNTLSFVSYYIAQNRDVYLKMREEVLKVYGTLDNPNLTLESFEKLKYFEAVINESIRKFPTLSFMPRAAIEDVKLGEYVIKADTTVYTDLKILSNNPKYFKDPEKFNPDRFMTDKESIVKYSFIPFGNGARMCPGRVWAMAQMKTYLVKLVSTFDIELVNKNTDVEYKYATANRPINVNIYIKTREEN</sequence>
<dbReference type="GO" id="GO:0020037">
    <property type="term" value="F:heme binding"/>
    <property type="evidence" value="ECO:0007669"/>
    <property type="project" value="InterPro"/>
</dbReference>
<dbReference type="EMBL" id="QKYT01000114">
    <property type="protein sequence ID" value="RIA92945.1"/>
    <property type="molecule type" value="Genomic_DNA"/>
</dbReference>
<evidence type="ECO:0000256" key="2">
    <source>
        <dbReference type="ARBA" id="ARBA00023004"/>
    </source>
</evidence>
<feature type="binding site" description="axial binding residue" evidence="3">
    <location>
        <position position="483"/>
    </location>
    <ligand>
        <name>heme</name>
        <dbReference type="ChEBI" id="CHEBI:30413"/>
    </ligand>
    <ligandPart>
        <name>Fe</name>
        <dbReference type="ChEBI" id="CHEBI:18248"/>
    </ligandPart>
</feature>
<dbReference type="InterPro" id="IPR017972">
    <property type="entry name" value="Cyt_P450_CS"/>
</dbReference>
<dbReference type="PANTHER" id="PTHR24301:SF2">
    <property type="entry name" value="THROMBOXANE-A SYNTHASE"/>
    <property type="match status" value="1"/>
</dbReference>
<protein>
    <submittedName>
        <fullName evidence="6">Cytochrome P450</fullName>
    </submittedName>
</protein>
<name>A0A397T996_9GLOM</name>
<keyword evidence="1 3" id="KW-0479">Metal-binding</keyword>
<evidence type="ECO:0000313" key="7">
    <source>
        <dbReference type="Proteomes" id="UP000265703"/>
    </source>
</evidence>
<feature type="transmembrane region" description="Helical" evidence="5">
    <location>
        <begin position="9"/>
        <end position="29"/>
    </location>
</feature>
<dbReference type="GO" id="GO:0004497">
    <property type="term" value="F:monooxygenase activity"/>
    <property type="evidence" value="ECO:0007669"/>
    <property type="project" value="UniProtKB-KW"/>
</dbReference>
<keyword evidence="5" id="KW-0812">Transmembrane</keyword>
<dbReference type="AlphaFoldDB" id="A0A397T996"/>
<dbReference type="PROSITE" id="PS00086">
    <property type="entry name" value="CYTOCHROME_P450"/>
    <property type="match status" value="1"/>
</dbReference>
<dbReference type="STRING" id="658196.A0A397T996"/>
<evidence type="ECO:0000256" key="5">
    <source>
        <dbReference type="SAM" id="Phobius"/>
    </source>
</evidence>
<reference evidence="6 7" key="1">
    <citation type="submission" date="2018-06" db="EMBL/GenBank/DDBJ databases">
        <title>Comparative genomics reveals the genomic features of Rhizophagus irregularis, R. cerebriforme, R. diaphanum and Gigaspora rosea, and their symbiotic lifestyle signature.</title>
        <authorList>
            <person name="Morin E."/>
            <person name="San Clemente H."/>
            <person name="Chen E.C.H."/>
            <person name="De La Providencia I."/>
            <person name="Hainaut M."/>
            <person name="Kuo A."/>
            <person name="Kohler A."/>
            <person name="Murat C."/>
            <person name="Tang N."/>
            <person name="Roy S."/>
            <person name="Loubradou J."/>
            <person name="Henrissat B."/>
            <person name="Grigoriev I.V."/>
            <person name="Corradi N."/>
            <person name="Roux C."/>
            <person name="Martin F.M."/>
        </authorList>
    </citation>
    <scope>NUCLEOTIDE SEQUENCE [LARGE SCALE GENOMIC DNA]</scope>
    <source>
        <strain evidence="6 7">DAOM 227022</strain>
    </source>
</reference>
<keyword evidence="3 4" id="KW-0349">Heme</keyword>